<dbReference type="AlphaFoldDB" id="A0A9D2NNE7"/>
<protein>
    <submittedName>
        <fullName evidence="5">Glycosyltransferase family 8 protein</fullName>
    </submittedName>
</protein>
<evidence type="ECO:0000256" key="4">
    <source>
        <dbReference type="SAM" id="MobiDB-lite"/>
    </source>
</evidence>
<dbReference type="PANTHER" id="PTHR13778">
    <property type="entry name" value="GLYCOSYLTRANSFERASE 8 DOMAIN-CONTAINING PROTEIN"/>
    <property type="match status" value="1"/>
</dbReference>
<keyword evidence="3" id="KW-0479">Metal-binding</keyword>
<proteinExistence type="predicted"/>
<feature type="region of interest" description="Disordered" evidence="4">
    <location>
        <begin position="1"/>
        <end position="21"/>
    </location>
</feature>
<gene>
    <name evidence="5" type="ORF">H9758_10280</name>
</gene>
<evidence type="ECO:0000256" key="2">
    <source>
        <dbReference type="ARBA" id="ARBA00022679"/>
    </source>
</evidence>
<sequence>MNQNQTNISAPAAEDINRHNSTPDRIQILTTMNENYLPRLQVLLTSIRINQPDEEMDIWLMHSGIPMEALDPVARQCRHFGYDFHPVLIDGSAFAGAPVSRQYPREMYYRLLAPFFLPGDLHRILYLDPDILVINPLRPLWETDMKENLFAAAAHTGKTELANNINQIRLGTDHPYFNSGVLLMDLALGRQEIIADEIFDYTRKHAKELLLPDQDILNAMYGKRTLKIDDSLWNYDARNYNNYLLRSMGECDMDWVMSNTAILHFCGKAKPWQKGYIHRFGILYKHYEHLTGKINKGYV</sequence>
<dbReference type="Pfam" id="PF01501">
    <property type="entry name" value="Glyco_transf_8"/>
    <property type="match status" value="1"/>
</dbReference>
<dbReference type="InterPro" id="IPR002495">
    <property type="entry name" value="Glyco_trans_8"/>
</dbReference>
<dbReference type="GO" id="GO:0046872">
    <property type="term" value="F:metal ion binding"/>
    <property type="evidence" value="ECO:0007669"/>
    <property type="project" value="UniProtKB-KW"/>
</dbReference>
<keyword evidence="2" id="KW-0808">Transferase</keyword>
<organism evidence="5 6">
    <name type="scientific">Candidatus Mediterraneibacter faecipullorum</name>
    <dbReference type="NCBI Taxonomy" id="2838670"/>
    <lineage>
        <taxon>Bacteria</taxon>
        <taxon>Bacillati</taxon>
        <taxon>Bacillota</taxon>
        <taxon>Clostridia</taxon>
        <taxon>Lachnospirales</taxon>
        <taxon>Lachnospiraceae</taxon>
        <taxon>Mediterraneibacter</taxon>
    </lineage>
</organism>
<reference evidence="5" key="1">
    <citation type="journal article" date="2021" name="PeerJ">
        <title>Extensive microbial diversity within the chicken gut microbiome revealed by metagenomics and culture.</title>
        <authorList>
            <person name="Gilroy R."/>
            <person name="Ravi A."/>
            <person name="Getino M."/>
            <person name="Pursley I."/>
            <person name="Horton D.L."/>
            <person name="Alikhan N.F."/>
            <person name="Baker D."/>
            <person name="Gharbi K."/>
            <person name="Hall N."/>
            <person name="Watson M."/>
            <person name="Adriaenssens E.M."/>
            <person name="Foster-Nyarko E."/>
            <person name="Jarju S."/>
            <person name="Secka A."/>
            <person name="Antonio M."/>
            <person name="Oren A."/>
            <person name="Chaudhuri R.R."/>
            <person name="La Ragione R."/>
            <person name="Hildebrand F."/>
            <person name="Pallen M.J."/>
        </authorList>
    </citation>
    <scope>NUCLEOTIDE SEQUENCE</scope>
    <source>
        <strain evidence="5">ChiW19-954</strain>
    </source>
</reference>
<name>A0A9D2NNE7_9FIRM</name>
<dbReference type="InterPro" id="IPR050748">
    <property type="entry name" value="Glycosyltrans_8_dom-fam"/>
</dbReference>
<reference evidence="5" key="2">
    <citation type="submission" date="2021-04" db="EMBL/GenBank/DDBJ databases">
        <authorList>
            <person name="Gilroy R."/>
        </authorList>
    </citation>
    <scope>NUCLEOTIDE SEQUENCE</scope>
    <source>
        <strain evidence="5">ChiW19-954</strain>
    </source>
</reference>
<keyword evidence="1" id="KW-0328">Glycosyltransferase</keyword>
<dbReference type="Gene3D" id="3.90.550.10">
    <property type="entry name" value="Spore Coat Polysaccharide Biosynthesis Protein SpsA, Chain A"/>
    <property type="match status" value="1"/>
</dbReference>
<dbReference type="GO" id="GO:0016757">
    <property type="term" value="F:glycosyltransferase activity"/>
    <property type="evidence" value="ECO:0007669"/>
    <property type="project" value="UniProtKB-KW"/>
</dbReference>
<evidence type="ECO:0000256" key="1">
    <source>
        <dbReference type="ARBA" id="ARBA00022676"/>
    </source>
</evidence>
<dbReference type="CDD" id="cd04194">
    <property type="entry name" value="GT8_A4GalT_like"/>
    <property type="match status" value="1"/>
</dbReference>
<dbReference type="InterPro" id="IPR029044">
    <property type="entry name" value="Nucleotide-diphossugar_trans"/>
</dbReference>
<evidence type="ECO:0000313" key="6">
    <source>
        <dbReference type="Proteomes" id="UP000823890"/>
    </source>
</evidence>
<evidence type="ECO:0000313" key="5">
    <source>
        <dbReference type="EMBL" id="HJC34957.1"/>
    </source>
</evidence>
<dbReference type="SUPFAM" id="SSF53448">
    <property type="entry name" value="Nucleotide-diphospho-sugar transferases"/>
    <property type="match status" value="1"/>
</dbReference>
<evidence type="ECO:0000256" key="3">
    <source>
        <dbReference type="ARBA" id="ARBA00022723"/>
    </source>
</evidence>
<comment type="caution">
    <text evidence="5">The sequence shown here is derived from an EMBL/GenBank/DDBJ whole genome shotgun (WGS) entry which is preliminary data.</text>
</comment>
<dbReference type="PANTHER" id="PTHR13778:SF47">
    <property type="entry name" value="LIPOPOLYSACCHARIDE 1,3-GALACTOSYLTRANSFERASE"/>
    <property type="match status" value="1"/>
</dbReference>
<dbReference type="EMBL" id="DWWO01000124">
    <property type="protein sequence ID" value="HJC34957.1"/>
    <property type="molecule type" value="Genomic_DNA"/>
</dbReference>
<dbReference type="Proteomes" id="UP000823890">
    <property type="component" value="Unassembled WGS sequence"/>
</dbReference>
<accession>A0A9D2NNE7</accession>